<dbReference type="EMBL" id="FNJR01000002">
    <property type="protein sequence ID" value="SDP12008.1"/>
    <property type="molecule type" value="Genomic_DNA"/>
</dbReference>
<keyword evidence="3" id="KW-1185">Reference proteome</keyword>
<gene>
    <name evidence="2" type="ORF">SAMN04487905_10264</name>
</gene>
<reference evidence="3" key="1">
    <citation type="submission" date="2016-10" db="EMBL/GenBank/DDBJ databases">
        <authorList>
            <person name="Varghese N."/>
            <person name="Submissions S."/>
        </authorList>
    </citation>
    <scope>NUCLEOTIDE SEQUENCE [LARGE SCALE GENOMIC DNA]</scope>
    <source>
        <strain evidence="3">DSM 46732</strain>
    </source>
</reference>
<organism evidence="2 3">
    <name type="scientific">Actinopolyspora xinjiangensis</name>
    <dbReference type="NCBI Taxonomy" id="405564"/>
    <lineage>
        <taxon>Bacteria</taxon>
        <taxon>Bacillati</taxon>
        <taxon>Actinomycetota</taxon>
        <taxon>Actinomycetes</taxon>
        <taxon>Actinopolysporales</taxon>
        <taxon>Actinopolysporaceae</taxon>
        <taxon>Actinopolyspora</taxon>
    </lineage>
</organism>
<proteinExistence type="predicted"/>
<dbReference type="Proteomes" id="UP000199497">
    <property type="component" value="Unassembled WGS sequence"/>
</dbReference>
<dbReference type="AlphaFoldDB" id="A0A1H0Q5Q7"/>
<feature type="region of interest" description="Disordered" evidence="1">
    <location>
        <begin position="31"/>
        <end position="79"/>
    </location>
</feature>
<name>A0A1H0Q5Q7_9ACTN</name>
<evidence type="ECO:0000313" key="2">
    <source>
        <dbReference type="EMBL" id="SDP12008.1"/>
    </source>
</evidence>
<accession>A0A1H0Q5Q7</accession>
<evidence type="ECO:0000313" key="3">
    <source>
        <dbReference type="Proteomes" id="UP000199497"/>
    </source>
</evidence>
<protein>
    <submittedName>
        <fullName evidence="2">Uncharacterized protein</fullName>
    </submittedName>
</protein>
<sequence length="79" mass="8347">MRGGRLNCSVLTGQQHPSMLSAICLQLRKQHSVTSRAAPRAGGGNHGTAAGQPAHGDPLGTGSRQFWQTEPAIRSARPY</sequence>
<evidence type="ECO:0000256" key="1">
    <source>
        <dbReference type="SAM" id="MobiDB-lite"/>
    </source>
</evidence>
<dbReference type="STRING" id="405564.SAMN04487905_10264"/>